<organism evidence="5 6">
    <name type="scientific">Coffea canephora</name>
    <name type="common">Robusta coffee</name>
    <dbReference type="NCBI Taxonomy" id="49390"/>
    <lineage>
        <taxon>Eukaryota</taxon>
        <taxon>Viridiplantae</taxon>
        <taxon>Streptophyta</taxon>
        <taxon>Embryophyta</taxon>
        <taxon>Tracheophyta</taxon>
        <taxon>Spermatophyta</taxon>
        <taxon>Magnoliopsida</taxon>
        <taxon>eudicotyledons</taxon>
        <taxon>Gunneridae</taxon>
        <taxon>Pentapetalae</taxon>
        <taxon>asterids</taxon>
        <taxon>lamiids</taxon>
        <taxon>Gentianales</taxon>
        <taxon>Rubiaceae</taxon>
        <taxon>Ixoroideae</taxon>
        <taxon>Gardenieae complex</taxon>
        <taxon>Bertiereae - Coffeeae clade</taxon>
        <taxon>Coffeeae</taxon>
        <taxon>Coffea</taxon>
    </lineage>
</organism>
<dbReference type="InterPro" id="IPR035595">
    <property type="entry name" value="UDP_glycos_trans_CS"/>
</dbReference>
<dbReference type="InParanoid" id="A0A068UM25"/>
<comment type="similarity">
    <text evidence="1 3">Belongs to the UDP-glycosyltransferase family.</text>
</comment>
<dbReference type="Gramene" id="CDP09590">
    <property type="protein sequence ID" value="CDP09590"/>
    <property type="gene ID" value="GSCOC_T00029023001"/>
</dbReference>
<dbReference type="Gene3D" id="3.40.50.2000">
    <property type="entry name" value="Glycogen Phosphorylase B"/>
    <property type="match status" value="2"/>
</dbReference>
<dbReference type="OMA" id="HINIGKD"/>
<proteinExistence type="inferred from homology"/>
<dbReference type="FunFam" id="3.40.50.2000:FF:000056">
    <property type="entry name" value="Glycosyltransferase"/>
    <property type="match status" value="1"/>
</dbReference>
<evidence type="ECO:0000313" key="6">
    <source>
        <dbReference type="Proteomes" id="UP000295252"/>
    </source>
</evidence>
<keyword evidence="3" id="KW-0328">Glycosyltransferase</keyword>
<dbReference type="EC" id="2.4.1.-" evidence="4"/>
<evidence type="ECO:0000256" key="4">
    <source>
        <dbReference type="RuleBase" id="RU362057"/>
    </source>
</evidence>
<evidence type="ECO:0000256" key="2">
    <source>
        <dbReference type="ARBA" id="ARBA00022679"/>
    </source>
</evidence>
<evidence type="ECO:0000313" key="5">
    <source>
        <dbReference type="EMBL" id="CDP09590.1"/>
    </source>
</evidence>
<sequence length="477" mass="53466">MKKTKLVFVPSPGIGHLISTVELSKRLTERDDQLSIFVLVISSPVGPDLESYTQQVAASNTGIQFINIPRVDPNLPQVWSSPENLYALYLESHKSHVKTAIIDQVLVSESITSLAGIVVDLFCSSMVDVANELGVPSYVFFPSGCAYLGFMFYLPIHYSQYGREFETSDSDSIIPTYSHPIPSKVIPSYAFNKHGGYSSFVKHATKFKETKGIIINTFAELEPHAVDQLKFDAETPPIYTVGPLLDLEGRKREPDHEKIIKWLDDQPPSSVIFLCFGSMGSFEPDQLAEMALALERSGYRFLWSVRLSKAYTKGTGEHSNISEMLPQGFLERVENRGLVSSWAPQMEVLAHEAVGGFVSHCGWNSILESLWHGVPVATWPVYAEQQINAFELVRELELAMDLKMDYRMENAQNLVVAEEIEKAIRCLMDTENPTRKRVQEMKEMSRKAIENGGSSFISLGRLIEDMHINIGKDKGSF</sequence>
<dbReference type="GO" id="GO:0035251">
    <property type="term" value="F:UDP-glucosyltransferase activity"/>
    <property type="evidence" value="ECO:0007669"/>
    <property type="project" value="InterPro"/>
</dbReference>
<dbReference type="PhylomeDB" id="A0A068UM25"/>
<dbReference type="FunCoup" id="A0A068UM25">
    <property type="interactions" value="759"/>
</dbReference>
<dbReference type="PROSITE" id="PS00375">
    <property type="entry name" value="UDPGT"/>
    <property type="match status" value="1"/>
</dbReference>
<dbReference type="PANTHER" id="PTHR48048">
    <property type="entry name" value="GLYCOSYLTRANSFERASE"/>
    <property type="match status" value="1"/>
</dbReference>
<keyword evidence="6" id="KW-1185">Reference proteome</keyword>
<dbReference type="EMBL" id="HG739123">
    <property type="protein sequence ID" value="CDP09590.1"/>
    <property type="molecule type" value="Genomic_DNA"/>
</dbReference>
<dbReference type="AlphaFoldDB" id="A0A068UM25"/>
<gene>
    <name evidence="5" type="ORF">GSCOC_T00029023001</name>
</gene>
<dbReference type="InterPro" id="IPR002213">
    <property type="entry name" value="UDP_glucos_trans"/>
</dbReference>
<keyword evidence="2 3" id="KW-0808">Transferase</keyword>
<evidence type="ECO:0000256" key="1">
    <source>
        <dbReference type="ARBA" id="ARBA00009995"/>
    </source>
</evidence>
<name>A0A068UM25_COFCA</name>
<accession>A0A068UM25</accession>
<dbReference type="Pfam" id="PF00201">
    <property type="entry name" value="UDPGT"/>
    <property type="match status" value="1"/>
</dbReference>
<evidence type="ECO:0000256" key="3">
    <source>
        <dbReference type="RuleBase" id="RU003718"/>
    </source>
</evidence>
<dbReference type="Proteomes" id="UP000295252">
    <property type="component" value="Chromosome VIII"/>
</dbReference>
<dbReference type="OrthoDB" id="5835829at2759"/>
<dbReference type="PANTHER" id="PTHR48048:SF83">
    <property type="entry name" value="GLYCOSYLTRANSFERASE"/>
    <property type="match status" value="1"/>
</dbReference>
<protein>
    <recommendedName>
        <fullName evidence="4">Glycosyltransferase</fullName>
        <ecNumber evidence="4">2.4.1.-</ecNumber>
    </recommendedName>
</protein>
<reference evidence="6" key="1">
    <citation type="journal article" date="2014" name="Science">
        <title>The coffee genome provides insight into the convergent evolution of caffeine biosynthesis.</title>
        <authorList>
            <person name="Denoeud F."/>
            <person name="Carretero-Paulet L."/>
            <person name="Dereeper A."/>
            <person name="Droc G."/>
            <person name="Guyot R."/>
            <person name="Pietrella M."/>
            <person name="Zheng C."/>
            <person name="Alberti A."/>
            <person name="Anthony F."/>
            <person name="Aprea G."/>
            <person name="Aury J.M."/>
            <person name="Bento P."/>
            <person name="Bernard M."/>
            <person name="Bocs S."/>
            <person name="Campa C."/>
            <person name="Cenci A."/>
            <person name="Combes M.C."/>
            <person name="Crouzillat D."/>
            <person name="Da Silva C."/>
            <person name="Daddiego L."/>
            <person name="De Bellis F."/>
            <person name="Dussert S."/>
            <person name="Garsmeur O."/>
            <person name="Gayraud T."/>
            <person name="Guignon V."/>
            <person name="Jahn K."/>
            <person name="Jamilloux V."/>
            <person name="Joet T."/>
            <person name="Labadie K."/>
            <person name="Lan T."/>
            <person name="Leclercq J."/>
            <person name="Lepelley M."/>
            <person name="Leroy T."/>
            <person name="Li L.T."/>
            <person name="Librado P."/>
            <person name="Lopez L."/>
            <person name="Munoz A."/>
            <person name="Noel B."/>
            <person name="Pallavicini A."/>
            <person name="Perrotta G."/>
            <person name="Poncet V."/>
            <person name="Pot D."/>
            <person name="Priyono X."/>
            <person name="Rigoreau M."/>
            <person name="Rouard M."/>
            <person name="Rozas J."/>
            <person name="Tranchant-Dubreuil C."/>
            <person name="VanBuren R."/>
            <person name="Zhang Q."/>
            <person name="Andrade A.C."/>
            <person name="Argout X."/>
            <person name="Bertrand B."/>
            <person name="de Kochko A."/>
            <person name="Graziosi G."/>
            <person name="Henry R.J."/>
            <person name="Jayarama X."/>
            <person name="Ming R."/>
            <person name="Nagai C."/>
            <person name="Rounsley S."/>
            <person name="Sankoff D."/>
            <person name="Giuliano G."/>
            <person name="Albert V.A."/>
            <person name="Wincker P."/>
            <person name="Lashermes P."/>
        </authorList>
    </citation>
    <scope>NUCLEOTIDE SEQUENCE [LARGE SCALE GENOMIC DNA]</scope>
    <source>
        <strain evidence="6">cv. DH200-94</strain>
    </source>
</reference>
<dbReference type="SUPFAM" id="SSF53756">
    <property type="entry name" value="UDP-Glycosyltransferase/glycogen phosphorylase"/>
    <property type="match status" value="1"/>
</dbReference>
<dbReference type="CDD" id="cd03784">
    <property type="entry name" value="GT1_Gtf-like"/>
    <property type="match status" value="1"/>
</dbReference>
<dbReference type="InterPro" id="IPR050481">
    <property type="entry name" value="UDP-glycosyltransf_plant"/>
</dbReference>